<dbReference type="InterPro" id="IPR023267">
    <property type="entry name" value="RCMT"/>
</dbReference>
<feature type="binding site" evidence="9">
    <location>
        <position position="234"/>
    </location>
    <ligand>
        <name>S-adenosyl-L-methionine</name>
        <dbReference type="ChEBI" id="CHEBI:59789"/>
    </ligand>
</feature>
<dbReference type="SUPFAM" id="SSF53335">
    <property type="entry name" value="S-adenosyl-L-methionine-dependent methyltransferases"/>
    <property type="match status" value="1"/>
</dbReference>
<sequence>MPLLHSHACAGSISCWISGSGFQPRPMSFAIPSGGLTSRPVRRPTSSVVLHSTPAKAALLEAKGSSRRRLRCRSYPYAPRGFLARLCSVGLLGLELRRFLRSSARPLRQSFRINLKASTDVLQRLRGGGWGPFRPVPWCADGFLLEERNAASALGRSQPHLLGEIYGQETSSMLPAEALRAALLSSTASSPNAHSTHGGQGHFILDLCAAPGSKSTQLAAWLSDIEDSLLVVNEPDLDRARALRTNLIRSGAENCLVTRTDGRKFGKLAEGVFDAVLVDAPCSAEGNVRRHPEVLDRWVASQQKEQLLARTDVQWELLLSGWHALRPGGVLVYSTCTLCPHENEEQCRRLLEFGEQGDGSSRATIVDLGELLGFPRKVESGVTEEGFLRIWPHNFDTEGFFVACFRKVLPGQANLPDSSRTSNVADSITSSIRSVTNCLPATASSSSRIKSVCASTAQEIQASAEKQLGFWVSSLRGQSMNNRLVEDVDGAIWLLPCKPGPHRPDVGLPDSLVNLAPYVQEPGVCVARRQPATSDFQISDELLLLAGHRASVALTNLKQDDWLELVAKAEGSMGAWCMKMDACASRGDIIASRDVLKGMLTARLQPDSVSYNTLLKAYARAGDLVGARGLLEEMKSEGVEPGLFSFNMLIEILADGGDGNGALAILEEMGKKRVEPDLVTYNTLIKARVRDNDLRRAEELLGTLQDQRLSPNVVTYNTLLRGIVGVTAGSRGGSLASSERRAAGVARAERLLGEMRRSAVLPDLASSAALAQVKAVAGDRSGARQLLAQLQAAKKEGAQEGSTRLDMAACNALIEAYAAAEDLRGAEGILWEAQAAGLQPDLVSLNTLLKAKARAGDTVAAERLLEEMPSCWGLQPDLFSYNTLLEAWARATVRDTVSGAQGVLVTMGVARVEPDLVSYNTLVKALAGAGKVAEAETLIRQVMPAKRLNPDLVSYTTLLKAHANAAKPSRPSQQNKQKNEDTNSSGSELGSLSLPAVSSPGKALLSGSIVQSDFEAASQISVPSSVEGAAAAESVFEEMMSSRLTPDLVSYTTLLHACGRSGDHQRSERWVRIAEEQGLQVGVIGYGMLLHACAIARNPDLAESWLEAMPQKRIVPDLACMNTVLLACCKAGQPGRAEQRLREMAGGGGVGVTTGPGRLQPDKVSFSTVARGYTDVGDDAAASRLREELRLSSRPGTATSPSDQQNMPKDAVPSDKRGFALR</sequence>
<feature type="binding site" evidence="9">
    <location>
        <begin position="208"/>
        <end position="214"/>
    </location>
    <ligand>
        <name>S-adenosyl-L-methionine</name>
        <dbReference type="ChEBI" id="CHEBI:59789"/>
    </ligand>
</feature>
<dbReference type="PROSITE" id="PS01153">
    <property type="entry name" value="NOL1_NOP2_SUN"/>
    <property type="match status" value="1"/>
</dbReference>
<name>A0A813HJN2_POLGL</name>
<dbReference type="Gene3D" id="3.40.50.150">
    <property type="entry name" value="Vaccinia Virus protein VP39"/>
    <property type="match status" value="1"/>
</dbReference>
<dbReference type="OrthoDB" id="435282at2759"/>
<feature type="domain" description="SAM-dependent MTase RsmB/NOP-type" evidence="11">
    <location>
        <begin position="99"/>
        <end position="408"/>
    </location>
</feature>
<evidence type="ECO:0000256" key="3">
    <source>
        <dbReference type="ARBA" id="ARBA00022603"/>
    </source>
</evidence>
<feature type="binding site" evidence="9">
    <location>
        <position position="279"/>
    </location>
    <ligand>
        <name>S-adenosyl-L-methionine</name>
        <dbReference type="ChEBI" id="CHEBI:59789"/>
    </ligand>
</feature>
<evidence type="ECO:0000256" key="9">
    <source>
        <dbReference type="PROSITE-ProRule" id="PRU01023"/>
    </source>
</evidence>
<dbReference type="Pfam" id="PF01189">
    <property type="entry name" value="Methyltr_RsmB-F"/>
    <property type="match status" value="1"/>
</dbReference>
<keyword evidence="13" id="KW-1185">Reference proteome</keyword>
<dbReference type="PROSITE" id="PS51375">
    <property type="entry name" value="PPR"/>
    <property type="match status" value="6"/>
</dbReference>
<keyword evidence="6" id="KW-0677">Repeat</keyword>
<feature type="region of interest" description="Disordered" evidence="10">
    <location>
        <begin position="1188"/>
        <end position="1222"/>
    </location>
</feature>
<feature type="compositionally biased region" description="Basic and acidic residues" evidence="10">
    <location>
        <begin position="1212"/>
        <end position="1222"/>
    </location>
</feature>
<evidence type="ECO:0000256" key="8">
    <source>
        <dbReference type="PROSITE-ProRule" id="PRU00708"/>
    </source>
</evidence>
<feature type="repeat" description="PPR" evidence="8">
    <location>
        <begin position="642"/>
        <end position="676"/>
    </location>
</feature>
<protein>
    <recommendedName>
        <fullName evidence="11">SAM-dependent MTase RsmB/NOP-type domain-containing protein</fullName>
    </recommendedName>
</protein>
<evidence type="ECO:0000313" key="13">
    <source>
        <dbReference type="Proteomes" id="UP000654075"/>
    </source>
</evidence>
<evidence type="ECO:0000256" key="5">
    <source>
        <dbReference type="ARBA" id="ARBA00022691"/>
    </source>
</evidence>
<dbReference type="InterPro" id="IPR029063">
    <property type="entry name" value="SAM-dependent_MTases_sf"/>
</dbReference>
<dbReference type="AlphaFoldDB" id="A0A813HJN2"/>
<keyword evidence="3 9" id="KW-0489">Methyltransferase</keyword>
<organism evidence="12 13">
    <name type="scientific">Polarella glacialis</name>
    <name type="common">Dinoflagellate</name>
    <dbReference type="NCBI Taxonomy" id="89957"/>
    <lineage>
        <taxon>Eukaryota</taxon>
        <taxon>Sar</taxon>
        <taxon>Alveolata</taxon>
        <taxon>Dinophyceae</taxon>
        <taxon>Suessiales</taxon>
        <taxon>Suessiaceae</taxon>
        <taxon>Polarella</taxon>
    </lineage>
</organism>
<dbReference type="InterPro" id="IPR049560">
    <property type="entry name" value="MeTrfase_RsmB-F_NOP2_cat"/>
</dbReference>
<dbReference type="GO" id="GO:0001510">
    <property type="term" value="P:RNA methylation"/>
    <property type="evidence" value="ECO:0007669"/>
    <property type="project" value="InterPro"/>
</dbReference>
<evidence type="ECO:0000256" key="2">
    <source>
        <dbReference type="ARBA" id="ARBA00022490"/>
    </source>
</evidence>
<dbReference type="CDD" id="cd02440">
    <property type="entry name" value="AdoMet_MTases"/>
    <property type="match status" value="1"/>
</dbReference>
<evidence type="ECO:0000256" key="7">
    <source>
        <dbReference type="ARBA" id="ARBA00022884"/>
    </source>
</evidence>
<feature type="compositionally biased region" description="Polar residues" evidence="10">
    <location>
        <begin position="1195"/>
        <end position="1207"/>
    </location>
</feature>
<dbReference type="Gene3D" id="1.25.40.10">
    <property type="entry name" value="Tetratricopeptide repeat domain"/>
    <property type="match status" value="4"/>
</dbReference>
<gene>
    <name evidence="12" type="ORF">PGLA1383_LOCUS53490</name>
</gene>
<feature type="repeat" description="PPR" evidence="8">
    <location>
        <begin position="607"/>
        <end position="641"/>
    </location>
</feature>
<evidence type="ECO:0000256" key="4">
    <source>
        <dbReference type="ARBA" id="ARBA00022679"/>
    </source>
</evidence>
<proteinExistence type="inferred from homology"/>
<feature type="repeat" description="PPR" evidence="8">
    <location>
        <begin position="677"/>
        <end position="711"/>
    </location>
</feature>
<dbReference type="Pfam" id="PF13041">
    <property type="entry name" value="PPR_2"/>
    <property type="match status" value="3"/>
</dbReference>
<feature type="active site" description="Nucleophile" evidence="9">
    <location>
        <position position="336"/>
    </location>
</feature>
<reference evidence="12" key="1">
    <citation type="submission" date="2021-02" db="EMBL/GenBank/DDBJ databases">
        <authorList>
            <person name="Dougan E. K."/>
            <person name="Rhodes N."/>
            <person name="Thang M."/>
            <person name="Chan C."/>
        </authorList>
    </citation>
    <scope>NUCLEOTIDE SEQUENCE</scope>
</reference>
<feature type="binding site" evidence="9">
    <location>
        <position position="261"/>
    </location>
    <ligand>
        <name>S-adenosyl-L-methionine</name>
        <dbReference type="ChEBI" id="CHEBI:59789"/>
    </ligand>
</feature>
<dbReference type="InterPro" id="IPR002885">
    <property type="entry name" value="PPR_rpt"/>
</dbReference>
<evidence type="ECO:0000259" key="11">
    <source>
        <dbReference type="PROSITE" id="PS51686"/>
    </source>
</evidence>
<accession>A0A813HJN2</accession>
<feature type="region of interest" description="Disordered" evidence="10">
    <location>
        <begin position="963"/>
        <end position="992"/>
    </location>
</feature>
<dbReference type="InterPro" id="IPR031341">
    <property type="entry name" value="Methyltr_RsmF_N"/>
</dbReference>
<comment type="similarity">
    <text evidence="1 9">Belongs to the class I-like SAM-binding methyltransferase superfamily. RsmB/NOP family.</text>
</comment>
<comment type="caution">
    <text evidence="12">The sequence shown here is derived from an EMBL/GenBank/DDBJ whole genome shotgun (WGS) entry which is preliminary data.</text>
</comment>
<dbReference type="Pfam" id="PF17125">
    <property type="entry name" value="Methyltr_RsmF_N"/>
    <property type="match status" value="1"/>
</dbReference>
<dbReference type="InterPro" id="IPR011990">
    <property type="entry name" value="TPR-like_helical_dom_sf"/>
</dbReference>
<feature type="repeat" description="PPR" evidence="8">
    <location>
        <begin position="1047"/>
        <end position="1081"/>
    </location>
</feature>
<keyword evidence="7 9" id="KW-0694">RNA-binding</keyword>
<dbReference type="EMBL" id="CAJNNV010031907">
    <property type="protein sequence ID" value="CAE8638294.1"/>
    <property type="molecule type" value="Genomic_DNA"/>
</dbReference>
<keyword evidence="2" id="KW-0963">Cytoplasm</keyword>
<dbReference type="GO" id="GO:0003723">
    <property type="term" value="F:RNA binding"/>
    <property type="evidence" value="ECO:0007669"/>
    <property type="project" value="UniProtKB-UniRule"/>
</dbReference>
<dbReference type="InterPro" id="IPR001678">
    <property type="entry name" value="MeTrfase_RsmB-F_NOP2_dom"/>
</dbReference>
<evidence type="ECO:0000256" key="6">
    <source>
        <dbReference type="ARBA" id="ARBA00022737"/>
    </source>
</evidence>
<dbReference type="PANTHER" id="PTHR47447">
    <property type="entry name" value="OS03G0856100 PROTEIN"/>
    <property type="match status" value="1"/>
</dbReference>
<dbReference type="Proteomes" id="UP000654075">
    <property type="component" value="Unassembled WGS sequence"/>
</dbReference>
<evidence type="ECO:0000256" key="1">
    <source>
        <dbReference type="ARBA" id="ARBA00007494"/>
    </source>
</evidence>
<dbReference type="Pfam" id="PF13812">
    <property type="entry name" value="PPR_3"/>
    <property type="match status" value="3"/>
</dbReference>
<evidence type="ECO:0000313" key="12">
    <source>
        <dbReference type="EMBL" id="CAE8638294.1"/>
    </source>
</evidence>
<dbReference type="GO" id="GO:0008173">
    <property type="term" value="F:RNA methyltransferase activity"/>
    <property type="evidence" value="ECO:0007669"/>
    <property type="project" value="InterPro"/>
</dbReference>
<evidence type="ECO:0000256" key="10">
    <source>
        <dbReference type="SAM" id="MobiDB-lite"/>
    </source>
</evidence>
<feature type="repeat" description="PPR" evidence="8">
    <location>
        <begin position="806"/>
        <end position="840"/>
    </location>
</feature>
<dbReference type="Gene3D" id="3.30.70.1170">
    <property type="entry name" value="Sun protein, domain 3"/>
    <property type="match status" value="1"/>
</dbReference>
<feature type="repeat" description="PPR" evidence="8">
    <location>
        <begin position="915"/>
        <end position="950"/>
    </location>
</feature>
<dbReference type="PROSITE" id="PS51686">
    <property type="entry name" value="SAM_MT_RSMB_NOP"/>
    <property type="match status" value="1"/>
</dbReference>
<dbReference type="NCBIfam" id="TIGR00756">
    <property type="entry name" value="PPR"/>
    <property type="match status" value="3"/>
</dbReference>
<keyword evidence="5 9" id="KW-0949">S-adenosyl-L-methionine</keyword>
<dbReference type="PANTHER" id="PTHR47447:SF23">
    <property type="entry name" value="PENTACOTRIPEPTIDE-REPEAT REGION OF PRORP DOMAIN-CONTAINING PROTEIN"/>
    <property type="match status" value="1"/>
</dbReference>
<dbReference type="InterPro" id="IPR018314">
    <property type="entry name" value="RsmB/NOL1/NOP2-like_CS"/>
</dbReference>
<dbReference type="PRINTS" id="PR02008">
    <property type="entry name" value="RCMTFAMILY"/>
</dbReference>
<keyword evidence="4 9" id="KW-0808">Transferase</keyword>